<dbReference type="Proteomes" id="UP001595191">
    <property type="component" value="Unassembled WGS sequence"/>
</dbReference>
<gene>
    <name evidence="1" type="ORF">ACEZ3G_02605</name>
</gene>
<evidence type="ECO:0000313" key="1">
    <source>
        <dbReference type="EMBL" id="MFH6602352.1"/>
    </source>
</evidence>
<evidence type="ECO:0000313" key="2">
    <source>
        <dbReference type="Proteomes" id="UP001595191"/>
    </source>
</evidence>
<dbReference type="EMBL" id="JBHFPV010000001">
    <property type="protein sequence ID" value="MFH6602352.1"/>
    <property type="molecule type" value="Genomic_DNA"/>
</dbReference>
<name>A0ACC7LLA1_9FLAO</name>
<comment type="caution">
    <text evidence="1">The sequence shown here is derived from an EMBL/GenBank/DDBJ whole genome shotgun (WGS) entry which is preliminary data.</text>
</comment>
<protein>
    <submittedName>
        <fullName evidence="1">Vancomycin high temperature exclusion protein</fullName>
    </submittedName>
</protein>
<organism evidence="1 2">
    <name type="scientific">Meishania litoralis</name>
    <dbReference type="NCBI Taxonomy" id="3434685"/>
    <lineage>
        <taxon>Bacteria</taxon>
        <taxon>Pseudomonadati</taxon>
        <taxon>Bacteroidota</taxon>
        <taxon>Flavobacteriia</taxon>
        <taxon>Flavobacteriales</taxon>
        <taxon>Flavobacteriaceae</taxon>
        <taxon>Meishania</taxon>
    </lineage>
</organism>
<proteinExistence type="predicted"/>
<accession>A0ACC7LLA1</accession>
<reference evidence="1" key="1">
    <citation type="submission" date="2024-09" db="EMBL/GenBank/DDBJ databases">
        <authorList>
            <person name="Liu J."/>
        </authorList>
    </citation>
    <scope>NUCLEOTIDE SEQUENCE</scope>
    <source>
        <strain evidence="1">NBU2967</strain>
    </source>
</reference>
<sequence length="211" mass="23974">MKKKYLRFIGLAVSIPFLLVFFSNFVIDYAADGKTYNEVNAIPKNRVGLILGTSKKIKGGAPNPYYTYRIDATVRLYKSGKIDFVLVSGDNGTIYYNEPTTIQKDLVKRGIPKNKIFLDYAGFRTLDSVIRAKEVFGLESVTIISQEFHNKRAVYLAEKKGMKAIGYNAKDVSGRQGFKVRFREHLARVKVFIDLTFNTGPKFYGEKIKIE</sequence>
<keyword evidence="2" id="KW-1185">Reference proteome</keyword>